<dbReference type="OrthoDB" id="415411at2759"/>
<dbReference type="SUPFAM" id="SSF53649">
    <property type="entry name" value="Alkaline phosphatase-like"/>
    <property type="match status" value="1"/>
</dbReference>
<name>A0A8S4A027_9EUPU</name>
<dbReference type="GO" id="GO:0016787">
    <property type="term" value="F:hydrolase activity"/>
    <property type="evidence" value="ECO:0007669"/>
    <property type="project" value="UniProtKB-ARBA"/>
</dbReference>
<dbReference type="AlphaFoldDB" id="A0A8S4A027"/>
<evidence type="ECO:0000313" key="2">
    <source>
        <dbReference type="EMBL" id="CAG5132406.1"/>
    </source>
</evidence>
<keyword evidence="1" id="KW-0732">Signal</keyword>
<accession>A0A8S4A027</accession>
<feature type="signal peptide" evidence="1">
    <location>
        <begin position="1"/>
        <end position="21"/>
    </location>
</feature>
<feature type="chain" id="PRO_5035778414" description="Ectonucleotide pyrophosphatase/phosphodiesterase family member 5" evidence="1">
    <location>
        <begin position="22"/>
        <end position="430"/>
    </location>
</feature>
<evidence type="ECO:0000256" key="1">
    <source>
        <dbReference type="SAM" id="SignalP"/>
    </source>
</evidence>
<dbReference type="InterPro" id="IPR017850">
    <property type="entry name" value="Alkaline_phosphatase_core_sf"/>
</dbReference>
<gene>
    <name evidence="2" type="ORF">CUNI_LOCUS17964</name>
</gene>
<keyword evidence="3" id="KW-1185">Reference proteome</keyword>
<proteinExistence type="predicted"/>
<sequence length="430" mass="48373">MLWTLISTTVVLQSVLQATSAVSNKVLLVSMDGFRHDYLTKAETPNFDKMVAEGVTMSYLNNTFVTNTFPCHYSMATGLYSESNGIVGNRMYDPELNSFFTMSTTDSAWWDKGEPVWITARKAGLKAGTYFWPGSEAEIQGLRPTVFFPYNTSVPFEDRVNTVLKWLTVDDFDLAVMYFHEPDTSGHAFGPDDGRMVPVIENMDVVLGWLLQGLDNSTLKGKVNMIVTSDHGMTNIDLQNKIIDLSNYVNNTLLHSLVDQGSIAQIRPQPGMDNQLLEALSGIEHMQVMLKENIPERFHLKNNKRVMPLFAIADEGWTITDNVTKARMRKYKGNHGYDNNLETMKPIYIARGPAFKSGKIVRPIESVDIYPLICYLLDIQTAPNNGSLDRAATLLKYYGNAVPQLSSCSHLLWFLVIVLILTCTLLEEHF</sequence>
<dbReference type="Pfam" id="PF01663">
    <property type="entry name" value="Phosphodiest"/>
    <property type="match status" value="1"/>
</dbReference>
<dbReference type="PANTHER" id="PTHR10151:SF120">
    <property type="entry name" value="BIS(5'-ADENOSYL)-TRIPHOSPHATASE"/>
    <property type="match status" value="1"/>
</dbReference>
<comment type="caution">
    <text evidence="2">The sequence shown here is derived from an EMBL/GenBank/DDBJ whole genome shotgun (WGS) entry which is preliminary data.</text>
</comment>
<dbReference type="Gene3D" id="3.30.1360.180">
    <property type="match status" value="1"/>
</dbReference>
<dbReference type="CDD" id="cd16018">
    <property type="entry name" value="Enpp"/>
    <property type="match status" value="1"/>
</dbReference>
<dbReference type="EMBL" id="CAJHNH020005334">
    <property type="protein sequence ID" value="CAG5132406.1"/>
    <property type="molecule type" value="Genomic_DNA"/>
</dbReference>
<reference evidence="2" key="1">
    <citation type="submission" date="2021-04" db="EMBL/GenBank/DDBJ databases">
        <authorList>
            <consortium name="Molecular Ecology Group"/>
        </authorList>
    </citation>
    <scope>NUCLEOTIDE SEQUENCE</scope>
</reference>
<evidence type="ECO:0008006" key="4">
    <source>
        <dbReference type="Google" id="ProtNLM"/>
    </source>
</evidence>
<evidence type="ECO:0000313" key="3">
    <source>
        <dbReference type="Proteomes" id="UP000678393"/>
    </source>
</evidence>
<dbReference type="PANTHER" id="PTHR10151">
    <property type="entry name" value="ECTONUCLEOTIDE PYROPHOSPHATASE/PHOSPHODIESTERASE"/>
    <property type="match status" value="1"/>
</dbReference>
<dbReference type="Gene3D" id="3.40.720.10">
    <property type="entry name" value="Alkaline Phosphatase, subunit A"/>
    <property type="match status" value="1"/>
</dbReference>
<organism evidence="2 3">
    <name type="scientific">Candidula unifasciata</name>
    <dbReference type="NCBI Taxonomy" id="100452"/>
    <lineage>
        <taxon>Eukaryota</taxon>
        <taxon>Metazoa</taxon>
        <taxon>Spiralia</taxon>
        <taxon>Lophotrochozoa</taxon>
        <taxon>Mollusca</taxon>
        <taxon>Gastropoda</taxon>
        <taxon>Heterobranchia</taxon>
        <taxon>Euthyneura</taxon>
        <taxon>Panpulmonata</taxon>
        <taxon>Eupulmonata</taxon>
        <taxon>Stylommatophora</taxon>
        <taxon>Helicina</taxon>
        <taxon>Helicoidea</taxon>
        <taxon>Geomitridae</taxon>
        <taxon>Candidula</taxon>
    </lineage>
</organism>
<dbReference type="Proteomes" id="UP000678393">
    <property type="component" value="Unassembled WGS sequence"/>
</dbReference>
<protein>
    <recommendedName>
        <fullName evidence="4">Ectonucleotide pyrophosphatase/phosphodiesterase family member 5</fullName>
    </recommendedName>
</protein>
<dbReference type="InterPro" id="IPR002591">
    <property type="entry name" value="Phosphodiest/P_Trfase"/>
</dbReference>